<dbReference type="PANTHER" id="PTHR31306">
    <property type="entry name" value="ALPHA-1,6-MANNOSYLTRANSFERASE MNN11-RELATED"/>
    <property type="match status" value="1"/>
</dbReference>
<dbReference type="InterPro" id="IPR008630">
    <property type="entry name" value="Glyco_trans_34"/>
</dbReference>
<evidence type="ECO:0000256" key="4">
    <source>
        <dbReference type="SAM" id="Phobius"/>
    </source>
</evidence>
<reference evidence="5" key="1">
    <citation type="submission" date="2016-06" db="EMBL/GenBank/DDBJ databases">
        <authorList>
            <person name="Cuomo C."/>
            <person name="Litvintseva A."/>
            <person name="Heitman J."/>
            <person name="Chen Y."/>
            <person name="Sun S."/>
            <person name="Springer D."/>
            <person name="Dromer F."/>
            <person name="Young S."/>
            <person name="Zeng Q."/>
            <person name="Chapman S."/>
            <person name="Gujja S."/>
            <person name="Saif S."/>
            <person name="Birren B."/>
        </authorList>
    </citation>
    <scope>NUCLEOTIDE SEQUENCE</scope>
    <source>
        <strain evidence="5">CBS 7841</strain>
    </source>
</reference>
<dbReference type="GO" id="GO:0006487">
    <property type="term" value="P:protein N-linked glycosylation"/>
    <property type="evidence" value="ECO:0007669"/>
    <property type="project" value="TreeGrafter"/>
</dbReference>
<keyword evidence="3" id="KW-0808">Transferase</keyword>
<dbReference type="PANTHER" id="PTHR31306:SF8">
    <property type="entry name" value="GLYCOSYLTRANSFERASE FAMILY 34 PROTEIN"/>
    <property type="match status" value="1"/>
</dbReference>
<evidence type="ECO:0000256" key="1">
    <source>
        <dbReference type="ARBA" id="ARBA00005664"/>
    </source>
</evidence>
<dbReference type="RefSeq" id="XP_066071359.1">
    <property type="nucleotide sequence ID" value="XM_066215262.1"/>
</dbReference>
<keyword evidence="2" id="KW-0328">Glycosyltransferase</keyword>
<keyword evidence="6" id="KW-1185">Reference proteome</keyword>
<dbReference type="Gene3D" id="3.90.550.10">
    <property type="entry name" value="Spore Coat Polysaccharide Biosynthesis Protein SpsA, Chain A"/>
    <property type="match status" value="1"/>
</dbReference>
<reference evidence="5" key="3">
    <citation type="submission" date="2024-01" db="EMBL/GenBank/DDBJ databases">
        <authorList>
            <person name="Coelho M.A."/>
            <person name="David-Palma M."/>
            <person name="Shea T."/>
            <person name="Sun S."/>
            <person name="Cuomo C.A."/>
            <person name="Heitman J."/>
        </authorList>
    </citation>
    <scope>NUCLEOTIDE SEQUENCE</scope>
    <source>
        <strain evidence="5">CBS 7841</strain>
    </source>
</reference>
<evidence type="ECO:0000256" key="3">
    <source>
        <dbReference type="ARBA" id="ARBA00022679"/>
    </source>
</evidence>
<dbReference type="KEGG" id="cdep:91090109"/>
<dbReference type="InterPro" id="IPR029044">
    <property type="entry name" value="Nucleotide-diphossugar_trans"/>
</dbReference>
<keyword evidence="4" id="KW-0472">Membrane</keyword>
<accession>A0AAJ8JYD8</accession>
<keyword evidence="4" id="KW-0812">Transmembrane</keyword>
<dbReference type="GO" id="GO:0016757">
    <property type="term" value="F:glycosyltransferase activity"/>
    <property type="evidence" value="ECO:0007669"/>
    <property type="project" value="UniProtKB-KW"/>
</dbReference>
<reference evidence="5" key="2">
    <citation type="journal article" date="2022" name="Elife">
        <title>Obligate sexual reproduction of a homothallic fungus closely related to the Cryptococcus pathogenic species complex.</title>
        <authorList>
            <person name="Passer A.R."/>
            <person name="Clancey S.A."/>
            <person name="Shea T."/>
            <person name="David-Palma M."/>
            <person name="Averette A.F."/>
            <person name="Boekhout T."/>
            <person name="Porcel B.M."/>
            <person name="Nowrousian M."/>
            <person name="Cuomo C.A."/>
            <person name="Sun S."/>
            <person name="Heitman J."/>
            <person name="Coelho M.A."/>
        </authorList>
    </citation>
    <scope>NUCLEOTIDE SEQUENCE</scope>
    <source>
        <strain evidence="5">CBS 7841</strain>
    </source>
</reference>
<dbReference type="Proteomes" id="UP000094043">
    <property type="component" value="Chromosome 7"/>
</dbReference>
<protein>
    <recommendedName>
        <fullName evidence="7">Galactosyl transferase GMA12/MNN10 family protein</fullName>
    </recommendedName>
</protein>
<evidence type="ECO:0000256" key="2">
    <source>
        <dbReference type="ARBA" id="ARBA00022676"/>
    </source>
</evidence>
<dbReference type="AlphaFoldDB" id="A0AAJ8JYD8"/>
<gene>
    <name evidence="5" type="ORF">L203_105901</name>
</gene>
<feature type="transmembrane region" description="Helical" evidence="4">
    <location>
        <begin position="16"/>
        <end position="38"/>
    </location>
</feature>
<organism evidence="5 6">
    <name type="scientific">Cryptococcus depauperatus CBS 7841</name>
    <dbReference type="NCBI Taxonomy" id="1295531"/>
    <lineage>
        <taxon>Eukaryota</taxon>
        <taxon>Fungi</taxon>
        <taxon>Dikarya</taxon>
        <taxon>Basidiomycota</taxon>
        <taxon>Agaricomycotina</taxon>
        <taxon>Tremellomycetes</taxon>
        <taxon>Tremellales</taxon>
        <taxon>Cryptococcaceae</taxon>
        <taxon>Cryptococcus</taxon>
    </lineage>
</organism>
<dbReference type="GeneID" id="91090109"/>
<evidence type="ECO:0008006" key="7">
    <source>
        <dbReference type="Google" id="ProtNLM"/>
    </source>
</evidence>
<proteinExistence type="inferred from homology"/>
<comment type="similarity">
    <text evidence="1">Belongs to the glycosyltransferase 34 family.</text>
</comment>
<evidence type="ECO:0000313" key="6">
    <source>
        <dbReference type="Proteomes" id="UP000094043"/>
    </source>
</evidence>
<evidence type="ECO:0000313" key="5">
    <source>
        <dbReference type="EMBL" id="WVN90659.1"/>
    </source>
</evidence>
<dbReference type="GO" id="GO:0000139">
    <property type="term" value="C:Golgi membrane"/>
    <property type="evidence" value="ECO:0007669"/>
    <property type="project" value="TreeGrafter"/>
</dbReference>
<keyword evidence="4" id="KW-1133">Transmembrane helix</keyword>
<dbReference type="Pfam" id="PF05637">
    <property type="entry name" value="Glyco_transf_34"/>
    <property type="match status" value="2"/>
</dbReference>
<dbReference type="SUPFAM" id="SSF53448">
    <property type="entry name" value="Nucleotide-diphospho-sugar transferases"/>
    <property type="match status" value="1"/>
</dbReference>
<dbReference type="EMBL" id="CP143790">
    <property type="protein sequence ID" value="WVN90659.1"/>
    <property type="molecule type" value="Genomic_DNA"/>
</dbReference>
<sequence length="331" mass="38234">MSSMSRFRSLYEYRKLLVLVVVLPLFYWLHRLLFLYYVNLPLAANPVHVSSSRPHVTILTVFHELTPLYLAARANHRQYAETHGYDYRAVDHDYMKDQHVKGRKTYNKIAHLIKVLLEVAEERGDQDWVLWADADTFIVNPAVPLETFLPPKDLVYTPATEPFLLASSDRNGLNLGVMLIKANMWSVNLLSRVLLDPVLNSGSSHVMNDQASLSRILHDDPQGVALHYWDTPQSWLNNYQPQEQWEGAVQAHLVNRLKTNKSHFPYVERVKMIYDEAKGDFNRLSQRPEVRLLRNEAAEFWKHAEGGIDAHGVLQTRGRTKGYKSVQISHK</sequence>
<name>A0AAJ8JYD8_9TREE</name>